<evidence type="ECO:0000313" key="2">
    <source>
        <dbReference type="EMBL" id="RHZ64150.1"/>
    </source>
</evidence>
<proteinExistence type="predicted"/>
<accession>A0A397HU89</accession>
<dbReference type="AlphaFoldDB" id="A0A397HU89"/>
<name>A0A397HU89_9GLOM</name>
<evidence type="ECO:0000256" key="1">
    <source>
        <dbReference type="SAM" id="SignalP"/>
    </source>
</evidence>
<keyword evidence="1" id="KW-0732">Signal</keyword>
<feature type="signal peptide" evidence="1">
    <location>
        <begin position="1"/>
        <end position="21"/>
    </location>
</feature>
<organism evidence="2 3">
    <name type="scientific">Diversispora epigaea</name>
    <dbReference type="NCBI Taxonomy" id="1348612"/>
    <lineage>
        <taxon>Eukaryota</taxon>
        <taxon>Fungi</taxon>
        <taxon>Fungi incertae sedis</taxon>
        <taxon>Mucoromycota</taxon>
        <taxon>Glomeromycotina</taxon>
        <taxon>Glomeromycetes</taxon>
        <taxon>Diversisporales</taxon>
        <taxon>Diversisporaceae</taxon>
        <taxon>Diversispora</taxon>
    </lineage>
</organism>
<sequence>MSRKTFNIFLIVLFFCLLVSTITVDSHKTTTCHKPSTTHKPTTTKCRSTTICYKPSTSTKTTTVNATCTITPSPFLNCPKNNKQKRHHHCLKKHEKIVCTLTKFKCIPHTTI</sequence>
<dbReference type="Proteomes" id="UP000266861">
    <property type="component" value="Unassembled WGS sequence"/>
</dbReference>
<protein>
    <submittedName>
        <fullName evidence="2">Uncharacterized protein</fullName>
    </submittedName>
</protein>
<dbReference type="EMBL" id="PQFF01000298">
    <property type="protein sequence ID" value="RHZ64150.1"/>
    <property type="molecule type" value="Genomic_DNA"/>
</dbReference>
<gene>
    <name evidence="2" type="ORF">Glove_326g160</name>
</gene>
<evidence type="ECO:0000313" key="3">
    <source>
        <dbReference type="Proteomes" id="UP000266861"/>
    </source>
</evidence>
<reference evidence="2 3" key="1">
    <citation type="submission" date="2018-08" db="EMBL/GenBank/DDBJ databases">
        <title>Genome and evolution of the arbuscular mycorrhizal fungus Diversispora epigaea (formerly Glomus versiforme) and its bacterial endosymbionts.</title>
        <authorList>
            <person name="Sun X."/>
            <person name="Fei Z."/>
            <person name="Harrison M."/>
        </authorList>
    </citation>
    <scope>NUCLEOTIDE SEQUENCE [LARGE SCALE GENOMIC DNA]</scope>
    <source>
        <strain evidence="2 3">IT104</strain>
    </source>
</reference>
<keyword evidence="3" id="KW-1185">Reference proteome</keyword>
<comment type="caution">
    <text evidence="2">The sequence shown here is derived from an EMBL/GenBank/DDBJ whole genome shotgun (WGS) entry which is preliminary data.</text>
</comment>
<feature type="chain" id="PRO_5017278182" evidence="1">
    <location>
        <begin position="22"/>
        <end position="112"/>
    </location>
</feature>